<accession>A0AA38R3R9</accession>
<organism evidence="1 2">
    <name type="scientific">Pleurostoma richardsiae</name>
    <dbReference type="NCBI Taxonomy" id="41990"/>
    <lineage>
        <taxon>Eukaryota</taxon>
        <taxon>Fungi</taxon>
        <taxon>Dikarya</taxon>
        <taxon>Ascomycota</taxon>
        <taxon>Pezizomycotina</taxon>
        <taxon>Sordariomycetes</taxon>
        <taxon>Sordariomycetidae</taxon>
        <taxon>Calosphaeriales</taxon>
        <taxon>Pleurostomataceae</taxon>
        <taxon>Pleurostoma</taxon>
    </lineage>
</organism>
<keyword evidence="2" id="KW-1185">Reference proteome</keyword>
<dbReference type="AlphaFoldDB" id="A0AA38R3R9"/>
<evidence type="ECO:0000313" key="1">
    <source>
        <dbReference type="EMBL" id="KAJ9132345.1"/>
    </source>
</evidence>
<protein>
    <submittedName>
        <fullName evidence="1">Uncharacterized protein</fullName>
    </submittedName>
</protein>
<sequence>MGTTQVLSDELPTRILVQTKTHLVPGDKYEERCQRMKNLICQFHWKRDFDPNQDRWHAQAAFGLDDKSCYFLLDHGQSGGDVPILWYKWTGMSFKPVQASLPPQLQAKLKGYPFMPQKNQRKPQNKPLDAETRRQMIRTRLRCNMTIPQADVEFLRDPNEAKWLKDNIDPRLWSRCEALSEAR</sequence>
<comment type="caution">
    <text evidence="1">The sequence shown here is derived from an EMBL/GenBank/DDBJ whole genome shotgun (WGS) entry which is preliminary data.</text>
</comment>
<reference evidence="1" key="1">
    <citation type="submission" date="2022-07" db="EMBL/GenBank/DDBJ databases">
        <title>Fungi with potential for degradation of polypropylene.</title>
        <authorList>
            <person name="Gostincar C."/>
        </authorList>
    </citation>
    <scope>NUCLEOTIDE SEQUENCE</scope>
    <source>
        <strain evidence="1">EXF-13308</strain>
    </source>
</reference>
<evidence type="ECO:0000313" key="2">
    <source>
        <dbReference type="Proteomes" id="UP001174694"/>
    </source>
</evidence>
<proteinExistence type="predicted"/>
<name>A0AA38R3R9_9PEZI</name>
<dbReference type="Proteomes" id="UP001174694">
    <property type="component" value="Unassembled WGS sequence"/>
</dbReference>
<gene>
    <name evidence="1" type="ORF">NKR23_g11307</name>
</gene>
<dbReference type="EMBL" id="JANBVO010000058">
    <property type="protein sequence ID" value="KAJ9132345.1"/>
    <property type="molecule type" value="Genomic_DNA"/>
</dbReference>